<keyword evidence="2" id="KW-1133">Transmembrane helix</keyword>
<feature type="domain" description="DUF3566" evidence="3">
    <location>
        <begin position="105"/>
        <end position="220"/>
    </location>
</feature>
<feature type="transmembrane region" description="Helical" evidence="2">
    <location>
        <begin position="178"/>
        <end position="207"/>
    </location>
</feature>
<evidence type="ECO:0000259" key="3">
    <source>
        <dbReference type="Pfam" id="PF12089"/>
    </source>
</evidence>
<keyword evidence="6" id="KW-1185">Reference proteome</keyword>
<dbReference type="EMBL" id="JAWNFV010000014">
    <property type="protein sequence ID" value="MDY5141068.1"/>
    <property type="molecule type" value="Genomic_DNA"/>
</dbReference>
<dbReference type="Proteomes" id="UP001288320">
    <property type="component" value="Unassembled WGS sequence"/>
</dbReference>
<evidence type="ECO:0000313" key="5">
    <source>
        <dbReference type="EMBL" id="MDY5146519.1"/>
    </source>
</evidence>
<evidence type="ECO:0000313" key="7">
    <source>
        <dbReference type="Proteomes" id="UP001288320"/>
    </source>
</evidence>
<dbReference type="AlphaFoldDB" id="A0AAW9HQK8"/>
<dbReference type="InterPro" id="IPR021949">
    <property type="entry name" value="DUF3566_TM"/>
</dbReference>
<evidence type="ECO:0000313" key="6">
    <source>
        <dbReference type="Proteomes" id="UP001284901"/>
    </source>
</evidence>
<comment type="caution">
    <text evidence="4">The sequence shown here is derived from an EMBL/GenBank/DDBJ whole genome shotgun (WGS) entry which is preliminary data.</text>
</comment>
<keyword evidence="2" id="KW-0472">Membrane</keyword>
<organism evidence="4 7">
    <name type="scientific">Actinotignum timonense</name>
    <dbReference type="NCBI Taxonomy" id="1870995"/>
    <lineage>
        <taxon>Bacteria</taxon>
        <taxon>Bacillati</taxon>
        <taxon>Actinomycetota</taxon>
        <taxon>Actinomycetes</taxon>
        <taxon>Actinomycetales</taxon>
        <taxon>Actinomycetaceae</taxon>
        <taxon>Actinotignum</taxon>
    </lineage>
</organism>
<dbReference type="Pfam" id="PF12089">
    <property type="entry name" value="DUF3566"/>
    <property type="match status" value="1"/>
</dbReference>
<dbReference type="GeneID" id="92813265"/>
<protein>
    <submittedName>
        <fullName evidence="4">DUF3566 domain-containing protein</fullName>
    </submittedName>
</protein>
<feature type="transmembrane region" description="Helical" evidence="2">
    <location>
        <begin position="122"/>
        <end position="145"/>
    </location>
</feature>
<evidence type="ECO:0000256" key="2">
    <source>
        <dbReference type="SAM" id="Phobius"/>
    </source>
</evidence>
<evidence type="ECO:0000256" key="1">
    <source>
        <dbReference type="SAM" id="MobiDB-lite"/>
    </source>
</evidence>
<dbReference type="Proteomes" id="UP001284901">
    <property type="component" value="Unassembled WGS sequence"/>
</dbReference>
<proteinExistence type="predicted"/>
<keyword evidence="2" id="KW-0812">Transmembrane</keyword>
<name>A0AAW9HQK8_9ACTO</name>
<reference evidence="4 6" key="1">
    <citation type="submission" date="2023-10" db="EMBL/GenBank/DDBJ databases">
        <title>Whole Genome based description of the genera Actinobaculum and Actinotignum reveals a complex phylogenetic relationship within the species included in the genus Actinotignum.</title>
        <authorList>
            <person name="Jensen C.S."/>
            <person name="Dargis R."/>
            <person name="Kemp M."/>
            <person name="Christensen J.J."/>
        </authorList>
    </citation>
    <scope>NUCLEOTIDE SEQUENCE</scope>
    <source>
        <strain evidence="5 6">SLA_B089</strain>
        <strain evidence="4">SLA_B245</strain>
    </source>
</reference>
<sequence>MTDTQHTPESGPGRGREGAGLEATRVRGAMPVAAEGHTGPAASTASAPAHSAMQYDGAAGAPARAASGSAGPAVGGAATGHRASAYPRVSAPEGAAPAKQTVGIRRIRMTIAKVEPMSAMKIGFLLSVAIGVMIVIAMMLIWFVLDGMHVFSQMSDLFETLGNEELLRVGEYMEFGRWMAFAVLVGIIHIVLLTALSAIAALIYNLFAALVGGLRLTVTDE</sequence>
<dbReference type="EMBL" id="JAWNFY010000013">
    <property type="protein sequence ID" value="MDY5146519.1"/>
    <property type="molecule type" value="Genomic_DNA"/>
</dbReference>
<feature type="region of interest" description="Disordered" evidence="1">
    <location>
        <begin position="1"/>
        <end position="20"/>
    </location>
</feature>
<evidence type="ECO:0000313" key="4">
    <source>
        <dbReference type="EMBL" id="MDY5141068.1"/>
    </source>
</evidence>
<accession>A0AAW9HQK8</accession>
<dbReference type="RefSeq" id="WP_234984437.1">
    <property type="nucleotide sequence ID" value="NZ_CAUPFC010000013.1"/>
</dbReference>
<gene>
    <name evidence="4" type="ORF">R6G74_07060</name>
    <name evidence="5" type="ORF">R6P33_05700</name>
</gene>